<dbReference type="InterPro" id="IPR050767">
    <property type="entry name" value="Sel1_AlgK"/>
</dbReference>
<dbReference type="Pfam" id="PF08238">
    <property type="entry name" value="Sel1"/>
    <property type="match status" value="6"/>
</dbReference>
<evidence type="ECO:0000313" key="3">
    <source>
        <dbReference type="Proteomes" id="UP000002729"/>
    </source>
</evidence>
<dbReference type="InterPro" id="IPR006597">
    <property type="entry name" value="Sel1-like"/>
</dbReference>
<dbReference type="OMA" id="QCELANF"/>
<dbReference type="GO" id="GO:0036503">
    <property type="term" value="P:ERAD pathway"/>
    <property type="evidence" value="ECO:0007669"/>
    <property type="project" value="TreeGrafter"/>
</dbReference>
<dbReference type="RefSeq" id="XP_009035110.1">
    <property type="nucleotide sequence ID" value="XM_009036862.1"/>
</dbReference>
<organism evidence="3">
    <name type="scientific">Aureococcus anophagefferens</name>
    <name type="common">Harmful bloom alga</name>
    <dbReference type="NCBI Taxonomy" id="44056"/>
    <lineage>
        <taxon>Eukaryota</taxon>
        <taxon>Sar</taxon>
        <taxon>Stramenopiles</taxon>
        <taxon>Ochrophyta</taxon>
        <taxon>Pelagophyceae</taxon>
        <taxon>Pelagomonadales</taxon>
        <taxon>Pelagomonadaceae</taxon>
        <taxon>Aureococcus</taxon>
    </lineage>
</organism>
<dbReference type="SMART" id="SM00671">
    <property type="entry name" value="SEL1"/>
    <property type="match status" value="6"/>
</dbReference>
<name>F0Y369_AURAN</name>
<comment type="similarity">
    <text evidence="1">Belongs to the sel-1 family.</text>
</comment>
<dbReference type="PANTHER" id="PTHR11102:SF160">
    <property type="entry name" value="ERAD-ASSOCIATED E3 UBIQUITIN-PROTEIN LIGASE COMPONENT HRD3"/>
    <property type="match status" value="1"/>
</dbReference>
<dbReference type="InterPro" id="IPR011990">
    <property type="entry name" value="TPR-like_helical_dom_sf"/>
</dbReference>
<dbReference type="Proteomes" id="UP000002729">
    <property type="component" value="Unassembled WGS sequence"/>
</dbReference>
<dbReference type="InParanoid" id="F0Y369"/>
<dbReference type="OrthoDB" id="188553at2759"/>
<feature type="non-terminal residue" evidence="2">
    <location>
        <position position="1"/>
    </location>
</feature>
<protein>
    <submittedName>
        <fullName evidence="2">Uncharacterized protein</fullName>
    </submittedName>
</protein>
<feature type="non-terminal residue" evidence="2">
    <location>
        <position position="225"/>
    </location>
</feature>
<dbReference type="Gene3D" id="1.25.40.10">
    <property type="entry name" value="Tetratricopeptide repeat domain"/>
    <property type="match status" value="2"/>
</dbReference>
<evidence type="ECO:0000313" key="2">
    <source>
        <dbReference type="EMBL" id="EGB10301.1"/>
    </source>
</evidence>
<dbReference type="PANTHER" id="PTHR11102">
    <property type="entry name" value="SEL-1-LIKE PROTEIN"/>
    <property type="match status" value="1"/>
</dbReference>
<sequence length="225" mass="25069">AEVRRHVENELPEAIVYLGNSYRDGRLGLVKSMKKAAKLYKRAVELGNLPAMVSLGMVYEVGYGEGQMEEAFRLYKMAAEHGLTPAEFNHLGNLYRTGQLGLVKSAKKAAKIYKRALELGNVNAMLSLGELYEHGEGEIKMDKKKARQLFQMAADRGLAKAQCNLASCFHRDGQLEEAFRHFKMAAEQGLTTSQYNVGVCYEKGVGVERDVDEAKRWYARAAAKG</sequence>
<accession>F0Y369</accession>
<dbReference type="KEGG" id="aaf:AURANDRAFT_11168"/>
<dbReference type="AlphaFoldDB" id="F0Y369"/>
<reference evidence="2 3" key="1">
    <citation type="journal article" date="2011" name="Proc. Natl. Acad. Sci. U.S.A.">
        <title>Niche of harmful alga Aureococcus anophagefferens revealed through ecogenomics.</title>
        <authorList>
            <person name="Gobler C.J."/>
            <person name="Berry D.L."/>
            <person name="Dyhrman S.T."/>
            <person name="Wilhelm S.W."/>
            <person name="Salamov A."/>
            <person name="Lobanov A.V."/>
            <person name="Zhang Y."/>
            <person name="Collier J.L."/>
            <person name="Wurch L.L."/>
            <person name="Kustka A.B."/>
            <person name="Dill B.D."/>
            <person name="Shah M."/>
            <person name="VerBerkmoes N.C."/>
            <person name="Kuo A."/>
            <person name="Terry A."/>
            <person name="Pangilinan J."/>
            <person name="Lindquist E.A."/>
            <person name="Lucas S."/>
            <person name="Paulsen I.T."/>
            <person name="Hattenrath-Lehmann T.K."/>
            <person name="Talmage S.C."/>
            <person name="Walker E.A."/>
            <person name="Koch F."/>
            <person name="Burson A.M."/>
            <person name="Marcoval M.A."/>
            <person name="Tang Y.Z."/>
            <person name="Lecleir G.R."/>
            <person name="Coyne K.J."/>
            <person name="Berg G.M."/>
            <person name="Bertrand E.M."/>
            <person name="Saito M.A."/>
            <person name="Gladyshev V.N."/>
            <person name="Grigoriev I.V."/>
        </authorList>
    </citation>
    <scope>NUCLEOTIDE SEQUENCE [LARGE SCALE GENOMIC DNA]</scope>
    <source>
        <strain evidence="3">CCMP 1984</strain>
    </source>
</reference>
<dbReference type="SUPFAM" id="SSF81901">
    <property type="entry name" value="HCP-like"/>
    <property type="match status" value="1"/>
</dbReference>
<keyword evidence="3" id="KW-1185">Reference proteome</keyword>
<dbReference type="GO" id="GO:0005789">
    <property type="term" value="C:endoplasmic reticulum membrane"/>
    <property type="evidence" value="ECO:0007669"/>
    <property type="project" value="TreeGrafter"/>
</dbReference>
<dbReference type="EMBL" id="GL833124">
    <property type="protein sequence ID" value="EGB10301.1"/>
    <property type="molecule type" value="Genomic_DNA"/>
</dbReference>
<dbReference type="eggNOG" id="KOG1550">
    <property type="taxonomic scope" value="Eukaryota"/>
</dbReference>
<gene>
    <name evidence="2" type="ORF">AURANDRAFT_11168</name>
</gene>
<evidence type="ECO:0000256" key="1">
    <source>
        <dbReference type="ARBA" id="ARBA00038101"/>
    </source>
</evidence>
<proteinExistence type="inferred from homology"/>
<dbReference type="GeneID" id="20218043"/>